<dbReference type="Proteomes" id="UP000486351">
    <property type="component" value="Unassembled WGS sequence"/>
</dbReference>
<protein>
    <submittedName>
        <fullName evidence="2">Uncharacterized protein</fullName>
    </submittedName>
</protein>
<evidence type="ECO:0000256" key="1">
    <source>
        <dbReference type="SAM" id="MobiDB-lite"/>
    </source>
</evidence>
<accession>A0A6G0QNC2</accession>
<feature type="compositionally biased region" description="Polar residues" evidence="1">
    <location>
        <begin position="686"/>
        <end position="700"/>
    </location>
</feature>
<gene>
    <name evidence="2" type="ORF">PF008_g24277</name>
</gene>
<reference evidence="2 3" key="1">
    <citation type="submission" date="2018-09" db="EMBL/GenBank/DDBJ databases">
        <title>Genomic investigation of the strawberry pathogen Phytophthora fragariae indicates pathogenicity is determined by transcriptional variation in three key races.</title>
        <authorList>
            <person name="Adams T.M."/>
            <person name="Armitage A.D."/>
            <person name="Sobczyk M.K."/>
            <person name="Bates H.J."/>
            <person name="Dunwell J.M."/>
            <person name="Nellist C.F."/>
            <person name="Harrison R.J."/>
        </authorList>
    </citation>
    <scope>NUCLEOTIDE SEQUENCE [LARGE SCALE GENOMIC DNA]</scope>
    <source>
        <strain evidence="2 3">NOV-77</strain>
    </source>
</reference>
<evidence type="ECO:0000313" key="3">
    <source>
        <dbReference type="Proteomes" id="UP000486351"/>
    </source>
</evidence>
<proteinExistence type="predicted"/>
<dbReference type="AlphaFoldDB" id="A0A6G0QNC2"/>
<feature type="region of interest" description="Disordered" evidence="1">
    <location>
        <begin position="1"/>
        <end position="39"/>
    </location>
</feature>
<name>A0A6G0QNC2_9STRA</name>
<feature type="region of interest" description="Disordered" evidence="1">
    <location>
        <begin position="397"/>
        <end position="418"/>
    </location>
</feature>
<comment type="caution">
    <text evidence="2">The sequence shown here is derived from an EMBL/GenBank/DDBJ whole genome shotgun (WGS) entry which is preliminary data.</text>
</comment>
<feature type="region of interest" description="Disordered" evidence="1">
    <location>
        <begin position="657"/>
        <end position="707"/>
    </location>
</feature>
<sequence length="707" mass="78869">MAPTERKRQRAASDDDASNAPAKRPAHDSDDAEAADDAAVDVELASINDLLQEEETSQKQTWQIGKRVKKLLESNETLPVAKQLDAYFLWGTALARLASLNEDPTLADAAADKFQHMLKLSQGDAANEDAADAALGPVGFSLWGSSLLIVATETRSRELLDQALAKFERAVQVDGGTTFETRFQFAKALKEGGDLVAFLEQEEEGQANAKYYRRALQVCGELEEIYKLEMTKPEEEEHEEEGEGEDEDDDKVTAEDFAEAKLLEAVLQGLLEDAGSAEDFYRTLALYQAAIELNPESAEALMEMTNYLAARCLARDSLGAKPTAEEWTKLFDDLEGQYKRLLAEAAFDLQECHEICHRKDTHDQEEPEDEEIDERVPHLLNTLGKGLAAFVRSFPQLGDGAGEPSKKQKQKRKKSTGGARFTHAVEVLRSAHHFHDKLGGYYLACLYASPAFEDEEQCRTWLETADSYGSLEDEFDVQEFATMHEKAWFKRLAQPPEQIDDIDEPNVLIEEMFQENTPTKAANLNKISVVSDGELIVENPWQSEGDGYEWICSFLSGYDGDLIELELDEDGQHFFDNMTPLLAQATPSRLHTDDVCSSTPVQLTPFVLTVMSELQGMLQDSESRAGATPSRSYCVKLEEAQSSLDVVELRSRSFRRAVTTPRNRSRSRRHPVSAAPQAAPQDELSTRSNSKADSSSTSRQKINRRLF</sequence>
<dbReference type="EMBL" id="QXFY01002572">
    <property type="protein sequence ID" value="KAE9295392.1"/>
    <property type="molecule type" value="Genomic_DNA"/>
</dbReference>
<feature type="compositionally biased region" description="Acidic residues" evidence="1">
    <location>
        <begin position="30"/>
        <end position="39"/>
    </location>
</feature>
<evidence type="ECO:0000313" key="2">
    <source>
        <dbReference type="EMBL" id="KAE9295392.1"/>
    </source>
</evidence>
<feature type="region of interest" description="Disordered" evidence="1">
    <location>
        <begin position="227"/>
        <end position="251"/>
    </location>
</feature>
<feature type="compositionally biased region" description="Acidic residues" evidence="1">
    <location>
        <begin position="236"/>
        <end position="250"/>
    </location>
</feature>
<organism evidence="2 3">
    <name type="scientific">Phytophthora fragariae</name>
    <dbReference type="NCBI Taxonomy" id="53985"/>
    <lineage>
        <taxon>Eukaryota</taxon>
        <taxon>Sar</taxon>
        <taxon>Stramenopiles</taxon>
        <taxon>Oomycota</taxon>
        <taxon>Peronosporomycetes</taxon>
        <taxon>Peronosporales</taxon>
        <taxon>Peronosporaceae</taxon>
        <taxon>Phytophthora</taxon>
    </lineage>
</organism>